<keyword evidence="4" id="KW-0239">DNA-directed DNA polymerase</keyword>
<dbReference type="InterPro" id="IPR001098">
    <property type="entry name" value="DNA-dir_DNA_pol_A_palm_dom"/>
</dbReference>
<proteinExistence type="predicted"/>
<organism evidence="7 8">
    <name type="scientific">Gregarina niphandrodes</name>
    <name type="common">Septate eugregarine</name>
    <dbReference type="NCBI Taxonomy" id="110365"/>
    <lineage>
        <taxon>Eukaryota</taxon>
        <taxon>Sar</taxon>
        <taxon>Alveolata</taxon>
        <taxon>Apicomplexa</taxon>
        <taxon>Conoidasida</taxon>
        <taxon>Gregarinasina</taxon>
        <taxon>Eugregarinorida</taxon>
        <taxon>Gregarinidae</taxon>
        <taxon>Gregarina</taxon>
    </lineage>
</organism>
<dbReference type="Gene3D" id="1.10.150.20">
    <property type="entry name" value="5' to 3' exonuclease, C-terminal subdomain"/>
    <property type="match status" value="1"/>
</dbReference>
<dbReference type="GeneID" id="22910972"/>
<evidence type="ECO:0000256" key="5">
    <source>
        <dbReference type="ARBA" id="ARBA00049244"/>
    </source>
</evidence>
<dbReference type="PANTHER" id="PTHR10133">
    <property type="entry name" value="DNA POLYMERASE I"/>
    <property type="match status" value="1"/>
</dbReference>
<evidence type="ECO:0000313" key="8">
    <source>
        <dbReference type="Proteomes" id="UP000019763"/>
    </source>
</evidence>
<dbReference type="eggNOG" id="KOG0950">
    <property type="taxonomic scope" value="Eukaryota"/>
</dbReference>
<reference evidence="7" key="1">
    <citation type="submission" date="2013-12" db="EMBL/GenBank/DDBJ databases">
        <authorList>
            <person name="Omoto C.K."/>
            <person name="Sibley D."/>
            <person name="Venepally P."/>
            <person name="Hadjithomas M."/>
            <person name="Karamycheva S."/>
            <person name="Brunk B."/>
            <person name="Roos D."/>
            <person name="Caler E."/>
            <person name="Lorenzi H."/>
        </authorList>
    </citation>
    <scope>NUCLEOTIDE SEQUENCE</scope>
</reference>
<dbReference type="RefSeq" id="XP_011134244.1">
    <property type="nucleotide sequence ID" value="XM_011135942.1"/>
</dbReference>
<evidence type="ECO:0000256" key="1">
    <source>
        <dbReference type="ARBA" id="ARBA00012417"/>
    </source>
</evidence>
<comment type="catalytic activity">
    <reaction evidence="5">
        <text>DNA(n) + a 2'-deoxyribonucleoside 5'-triphosphate = DNA(n+1) + diphosphate</text>
        <dbReference type="Rhea" id="RHEA:22508"/>
        <dbReference type="Rhea" id="RHEA-COMP:17339"/>
        <dbReference type="Rhea" id="RHEA-COMP:17340"/>
        <dbReference type="ChEBI" id="CHEBI:33019"/>
        <dbReference type="ChEBI" id="CHEBI:61560"/>
        <dbReference type="ChEBI" id="CHEBI:173112"/>
        <dbReference type="EC" id="2.7.7.7"/>
    </reaction>
</comment>
<name>A0A023BBW7_GRENI</name>
<keyword evidence="2" id="KW-0808">Transferase</keyword>
<evidence type="ECO:0000256" key="4">
    <source>
        <dbReference type="ARBA" id="ARBA00022932"/>
    </source>
</evidence>
<dbReference type="EMBL" id="AFNH02000143">
    <property type="protein sequence ID" value="EZG81186.1"/>
    <property type="molecule type" value="Genomic_DNA"/>
</dbReference>
<dbReference type="PANTHER" id="PTHR10133:SF62">
    <property type="entry name" value="DNA POLYMERASE THETA"/>
    <property type="match status" value="1"/>
</dbReference>
<dbReference type="PROSITE" id="PS00447">
    <property type="entry name" value="DNA_POLYMERASE_A"/>
    <property type="match status" value="1"/>
</dbReference>
<dbReference type="GO" id="GO:0003677">
    <property type="term" value="F:DNA binding"/>
    <property type="evidence" value="ECO:0007669"/>
    <property type="project" value="InterPro"/>
</dbReference>
<protein>
    <recommendedName>
        <fullName evidence="1">DNA-directed DNA polymerase</fullName>
        <ecNumber evidence="1">2.7.7.7</ecNumber>
    </recommendedName>
</protein>
<dbReference type="Proteomes" id="UP000019763">
    <property type="component" value="Unassembled WGS sequence"/>
</dbReference>
<dbReference type="VEuPathDB" id="CryptoDB:GNI_019620"/>
<dbReference type="AlphaFoldDB" id="A0A023BBW7"/>
<dbReference type="InterPro" id="IPR002298">
    <property type="entry name" value="DNA_polymerase_A"/>
</dbReference>
<keyword evidence="8" id="KW-1185">Reference proteome</keyword>
<keyword evidence="3" id="KW-0548">Nucleotidyltransferase</keyword>
<dbReference type="SUPFAM" id="SSF56672">
    <property type="entry name" value="DNA/RNA polymerases"/>
    <property type="match status" value="1"/>
</dbReference>
<dbReference type="SMART" id="SM00482">
    <property type="entry name" value="POLAc"/>
    <property type="match status" value="1"/>
</dbReference>
<dbReference type="InterPro" id="IPR019760">
    <property type="entry name" value="DNA-dir_DNA_pol_A_CS"/>
</dbReference>
<feature type="domain" description="DNA-directed DNA polymerase family A palm" evidence="6">
    <location>
        <begin position="123"/>
        <end position="394"/>
    </location>
</feature>
<evidence type="ECO:0000313" key="7">
    <source>
        <dbReference type="EMBL" id="EZG81186.1"/>
    </source>
</evidence>
<dbReference type="Pfam" id="PF00476">
    <property type="entry name" value="DNA_pol_A"/>
    <property type="match status" value="2"/>
</dbReference>
<dbReference type="GO" id="GO:0006302">
    <property type="term" value="P:double-strand break repair"/>
    <property type="evidence" value="ECO:0007669"/>
    <property type="project" value="TreeGrafter"/>
</dbReference>
<dbReference type="GO" id="GO:0003887">
    <property type="term" value="F:DNA-directed DNA polymerase activity"/>
    <property type="evidence" value="ECO:0007669"/>
    <property type="project" value="UniProtKB-KW"/>
</dbReference>
<evidence type="ECO:0000259" key="6">
    <source>
        <dbReference type="SMART" id="SM00482"/>
    </source>
</evidence>
<dbReference type="EC" id="2.7.7.7" evidence="1"/>
<evidence type="ECO:0000256" key="2">
    <source>
        <dbReference type="ARBA" id="ARBA00022679"/>
    </source>
</evidence>
<dbReference type="PRINTS" id="PR00868">
    <property type="entry name" value="DNAPOLI"/>
</dbReference>
<dbReference type="OrthoDB" id="275278at2759"/>
<sequence>MSGLLIRLWDVVDYDLNRQERRYLLCKEHRSLFRRRYQNYKDVPLLAVAIIRDSAGQKLTGRGSDGSGIGGSGVDGCGVGGSGVVAGKVCFCRLDGIARSGEKALVTFLDACGLSGGRSKIFSRSARGTHVASSRDVYLLPQSDLENVEFAPHVLKLTPRKLISTSTILLSIDYCQIELRILTHFSRDPILSQILHEDKEDPFVLIASHWLRKKEISSEERRQAKQCVYAILYGQSGKSLKKQQMTNSMSLDNVRSPEALLPEGDNVGLMCSTVNDSTFHELRSALGIAALDDTLDSFKRVFPVTFDFITKLQAHVGKHLYITTLGNRRRYFPKLREDKRDGRSLRQAVNTLCQGSVADIMKYVCSSLNPVLQGRAHHVLQIHDQLLIEFEREYDERVTFDLVREIVEVCEDSLKLNIPLKVKWSIDRTWGKIA</sequence>
<comment type="caution">
    <text evidence="7">The sequence shown here is derived from an EMBL/GenBank/DDBJ whole genome shotgun (WGS) entry which is preliminary data.</text>
</comment>
<evidence type="ECO:0000256" key="3">
    <source>
        <dbReference type="ARBA" id="ARBA00022695"/>
    </source>
</evidence>
<dbReference type="InterPro" id="IPR043502">
    <property type="entry name" value="DNA/RNA_pol_sf"/>
</dbReference>
<accession>A0A023BBW7</accession>
<dbReference type="Gene3D" id="3.30.70.370">
    <property type="match status" value="1"/>
</dbReference>
<gene>
    <name evidence="7" type="ORF">GNI_019620</name>
</gene>
<dbReference type="GO" id="GO:0006261">
    <property type="term" value="P:DNA-templated DNA replication"/>
    <property type="evidence" value="ECO:0007669"/>
    <property type="project" value="InterPro"/>
</dbReference>